<protein>
    <submittedName>
        <fullName evidence="2">DUF2721 domain-containing protein</fullName>
    </submittedName>
</protein>
<proteinExistence type="predicted"/>
<dbReference type="InterPro" id="IPR021279">
    <property type="entry name" value="DUF2721"/>
</dbReference>
<keyword evidence="3" id="KW-1185">Reference proteome</keyword>
<dbReference type="RefSeq" id="WP_116391951.1">
    <property type="nucleotide sequence ID" value="NZ_CAXQPM010000005.1"/>
</dbReference>
<comment type="caution">
    <text evidence="2">The sequence shown here is derived from an EMBL/GenBank/DDBJ whole genome shotgun (WGS) entry which is preliminary data.</text>
</comment>
<keyword evidence="1" id="KW-0472">Membrane</keyword>
<evidence type="ECO:0000256" key="1">
    <source>
        <dbReference type="SAM" id="Phobius"/>
    </source>
</evidence>
<feature type="transmembrane region" description="Helical" evidence="1">
    <location>
        <begin position="80"/>
        <end position="100"/>
    </location>
</feature>
<gene>
    <name evidence="2" type="ORF">DX908_08660</name>
</gene>
<sequence length="155" mass="16795">MNSMLTPDIAMVVETAIAPIFLLVAIGSLLNVMTSRLGRVVDRVRSLEDGLEAGETGEERARHVDELKTLSRRINYSNRAITLCTVAALLVSVLVAITFFGEITSLPVAAGIALLFVLAMGLLISGLAYFLAEIRVSTRQLRVRHDLFDLPAGND</sequence>
<feature type="transmembrane region" description="Helical" evidence="1">
    <location>
        <begin position="106"/>
        <end position="132"/>
    </location>
</feature>
<dbReference type="Pfam" id="PF11026">
    <property type="entry name" value="DUF2721"/>
    <property type="match status" value="1"/>
</dbReference>
<evidence type="ECO:0000313" key="3">
    <source>
        <dbReference type="Proteomes" id="UP000264589"/>
    </source>
</evidence>
<organism evidence="2 3">
    <name type="scientific">Parvularcula marina</name>
    <dbReference type="NCBI Taxonomy" id="2292771"/>
    <lineage>
        <taxon>Bacteria</taxon>
        <taxon>Pseudomonadati</taxon>
        <taxon>Pseudomonadota</taxon>
        <taxon>Alphaproteobacteria</taxon>
        <taxon>Parvularculales</taxon>
        <taxon>Parvularculaceae</taxon>
        <taxon>Parvularcula</taxon>
    </lineage>
</organism>
<keyword evidence="1" id="KW-1133">Transmembrane helix</keyword>
<dbReference type="AlphaFoldDB" id="A0A371RIN3"/>
<accession>A0A371RIN3</accession>
<dbReference type="InParanoid" id="A0A371RIN3"/>
<feature type="transmembrane region" description="Helical" evidence="1">
    <location>
        <begin position="12"/>
        <end position="33"/>
    </location>
</feature>
<dbReference type="OrthoDB" id="5396182at2"/>
<dbReference type="Proteomes" id="UP000264589">
    <property type="component" value="Unassembled WGS sequence"/>
</dbReference>
<dbReference type="EMBL" id="QUQO01000001">
    <property type="protein sequence ID" value="RFB05319.1"/>
    <property type="molecule type" value="Genomic_DNA"/>
</dbReference>
<reference evidence="2 3" key="1">
    <citation type="submission" date="2018-08" db="EMBL/GenBank/DDBJ databases">
        <title>Parvularcula sp. SM1705, isolated from surface water of the South Sea China.</title>
        <authorList>
            <person name="Sun L."/>
        </authorList>
    </citation>
    <scope>NUCLEOTIDE SEQUENCE [LARGE SCALE GENOMIC DNA]</scope>
    <source>
        <strain evidence="2 3">SM1705</strain>
    </source>
</reference>
<evidence type="ECO:0000313" key="2">
    <source>
        <dbReference type="EMBL" id="RFB05319.1"/>
    </source>
</evidence>
<name>A0A371RIN3_9PROT</name>
<keyword evidence="1" id="KW-0812">Transmembrane</keyword>